<proteinExistence type="predicted"/>
<evidence type="ECO:0000313" key="2">
    <source>
        <dbReference type="EMBL" id="GFM35924.1"/>
    </source>
</evidence>
<evidence type="ECO:0000256" key="1">
    <source>
        <dbReference type="SAM" id="MobiDB-lite"/>
    </source>
</evidence>
<dbReference type="EMBL" id="BLVP01000002">
    <property type="protein sequence ID" value="GFM35924.1"/>
    <property type="molecule type" value="Genomic_DNA"/>
</dbReference>
<keyword evidence="3" id="KW-1185">Reference proteome</keyword>
<organism evidence="2 3">
    <name type="scientific">Desulfovibrio psychrotolerans</name>
    <dbReference type="NCBI Taxonomy" id="415242"/>
    <lineage>
        <taxon>Bacteria</taxon>
        <taxon>Pseudomonadati</taxon>
        <taxon>Thermodesulfobacteriota</taxon>
        <taxon>Desulfovibrionia</taxon>
        <taxon>Desulfovibrionales</taxon>
        <taxon>Desulfovibrionaceae</taxon>
        <taxon>Desulfovibrio</taxon>
    </lineage>
</organism>
<dbReference type="Proteomes" id="UP000503820">
    <property type="component" value="Unassembled WGS sequence"/>
</dbReference>
<accession>A0A7J0BSC6</accession>
<feature type="compositionally biased region" description="Polar residues" evidence="1">
    <location>
        <begin position="37"/>
        <end position="49"/>
    </location>
</feature>
<sequence>MMNRHTPCHTVLLTLYHRARPVRRFRLSLGEQKSGEPYSTRQFPALPTT</sequence>
<protein>
    <submittedName>
        <fullName evidence="2">Uncharacterized protein</fullName>
    </submittedName>
</protein>
<reference evidence="2 3" key="1">
    <citation type="submission" date="2020-05" db="EMBL/GenBank/DDBJ databases">
        <title>Draft genome sequence of Desulfovibrio psychrotolerans JS1T.</title>
        <authorList>
            <person name="Ueno A."/>
            <person name="Tamazawa S."/>
            <person name="Tamamura S."/>
            <person name="Murakami T."/>
            <person name="Kiyama T."/>
            <person name="Inomata H."/>
            <person name="Amano Y."/>
            <person name="Miyakawa K."/>
            <person name="Tamaki H."/>
            <person name="Naganuma T."/>
            <person name="Kaneko K."/>
        </authorList>
    </citation>
    <scope>NUCLEOTIDE SEQUENCE [LARGE SCALE GENOMIC DNA]</scope>
    <source>
        <strain evidence="2 3">JS1</strain>
    </source>
</reference>
<dbReference type="AlphaFoldDB" id="A0A7J0BSC6"/>
<comment type="caution">
    <text evidence="2">The sequence shown here is derived from an EMBL/GenBank/DDBJ whole genome shotgun (WGS) entry which is preliminary data.</text>
</comment>
<evidence type="ECO:0000313" key="3">
    <source>
        <dbReference type="Proteomes" id="UP000503820"/>
    </source>
</evidence>
<feature type="region of interest" description="Disordered" evidence="1">
    <location>
        <begin position="27"/>
        <end position="49"/>
    </location>
</feature>
<name>A0A7J0BSC6_9BACT</name>
<gene>
    <name evidence="2" type="ORF">DSM19430T_06080</name>
</gene>